<evidence type="ECO:0000313" key="1">
    <source>
        <dbReference type="EMBL" id="QIQ61790.1"/>
    </source>
</evidence>
<keyword evidence="2" id="KW-1185">Reference proteome</keyword>
<gene>
    <name evidence="1" type="ORF">rabagast_112</name>
</gene>
<reference evidence="1 2" key="1">
    <citation type="submission" date="2020-02" db="EMBL/GenBank/DDBJ databases">
        <authorList>
            <person name="Olsen N.S."/>
            <person name="Forero-Junco L."/>
            <person name="Kot W."/>
            <person name="Hansen L.H."/>
        </authorList>
    </citation>
    <scope>NUCLEOTIDE SEQUENCE [LARGE SCALE GENOMIC DNA]</scope>
</reference>
<proteinExistence type="predicted"/>
<evidence type="ECO:0000313" key="2">
    <source>
        <dbReference type="Proteomes" id="UP000501875"/>
    </source>
</evidence>
<organism evidence="1 2">
    <name type="scientific">Salmonella phage rabagast</name>
    <dbReference type="NCBI Taxonomy" id="2713314"/>
    <lineage>
        <taxon>Viruses</taxon>
        <taxon>Duplodnaviria</taxon>
        <taxon>Heunggongvirae</taxon>
        <taxon>Uroviricota</taxon>
        <taxon>Caudoviricetes</taxon>
        <taxon>Pantevenvirales</taxon>
        <taxon>Ackermannviridae</taxon>
        <taxon>Cvivirinae</taxon>
        <taxon>Kuttervirus</taxon>
        <taxon>Kuttervirus rabagast</taxon>
    </lineage>
</organism>
<sequence length="127" mass="15089">MAKNAMGEEDPLLLPAEMDAPELVKRYIRKYRQHFGPEAKRNIRRSHVWFMERVSKDANLSPNHMMKAFAENKRPVQGVRYIVGRMYYFKYDALTKDELPYWDMYPLVFFFNFVKGDGVKFGERGVV</sequence>
<name>A0A6G9L886_9CAUD</name>
<dbReference type="EMBL" id="MT074469">
    <property type="protein sequence ID" value="QIQ61790.1"/>
    <property type="molecule type" value="Genomic_DNA"/>
</dbReference>
<protein>
    <submittedName>
        <fullName evidence="1">DNA end protector protein</fullName>
    </submittedName>
</protein>
<dbReference type="Proteomes" id="UP000501875">
    <property type="component" value="Segment"/>
</dbReference>
<accession>A0A6G9L886</accession>